<feature type="compositionally biased region" description="Low complexity" evidence="1">
    <location>
        <begin position="246"/>
        <end position="265"/>
    </location>
</feature>
<accession>A0A1D8KTI2</accession>
<evidence type="ECO:0000256" key="1">
    <source>
        <dbReference type="SAM" id="MobiDB-lite"/>
    </source>
</evidence>
<feature type="compositionally biased region" description="Low complexity" evidence="1">
    <location>
        <begin position="380"/>
        <end position="390"/>
    </location>
</feature>
<gene>
    <name evidence="2" type="ORF">C490910_015</name>
</gene>
<sequence length="636" mass="61836">MMTYENKKIPANGSLLVTSNGAVSYAGAPTGDKNQIVTFDKLRAELQATNLGELLSLAGISSGGGGTGVALTVRESQGLGGTVGNSLANINTLTFDQNTGFNVEETGEDGEAFIRLGSAFAPWFVADSETLRPEGEESIAFLTGPGIAITTKTTRTGIGTTLSKAIIFTGTSAFAPWLVDGQDTLTPDGQEPIKFVGIGITILTGATGIGSTEAEAIGIGSTDVVKTITFIGEKGAPGEGGGSTGATGVFGSTGATGPTGATGSDGSTGAGTTGATGVAGATGATGATGMLGSTGATGIGATGPIGSTGATGPLGTTGATGVGSTGATGLAGSTGIDGATGPLGSTGATGPVGATGIPGPPGPGGGDPGPPGPGGGATGATGPAGATGIQGATGLGATGATGVFDNTSDINTSGNITAATITATVKFDGDLEGNADTATVSTNSNIITATGSNEHRVIIVDGDTGDLGLESDSNLTFNPNTNTLTAGSFVGGGVISGFVQNSTTTRVQTSSTNWASTTLSATINKKTVDSSILIMVNQNYLISNVIGSFRIMRGTTPIFAVDGDIGLINNTTGNPIVSTTAVASRWAATFIDTTLTSGNITYSTEFRKSSGGSGATEYLVVQSANIESLIQVIEIS</sequence>
<keyword evidence="3" id="KW-1185">Reference proteome</keyword>
<dbReference type="GeneID" id="30308069"/>
<organism evidence="2 3">
    <name type="scientific">Synechococcus phage S-CAM7</name>
    <dbReference type="NCBI Taxonomy" id="1883368"/>
    <lineage>
        <taxon>Viruses</taxon>
        <taxon>Duplodnaviria</taxon>
        <taxon>Heunggongvirae</taxon>
        <taxon>Uroviricota</taxon>
        <taxon>Caudoviricetes</taxon>
        <taxon>Pantevenvirales</taxon>
        <taxon>Kyanoviridae</taxon>
        <taxon>Mazuvirus</taxon>
        <taxon>Mazuvirus scam7</taxon>
    </lineage>
</organism>
<dbReference type="RefSeq" id="YP_009322948.1">
    <property type="nucleotide sequence ID" value="NC_031927.1"/>
</dbReference>
<evidence type="ECO:0008006" key="4">
    <source>
        <dbReference type="Google" id="ProtNLM"/>
    </source>
</evidence>
<dbReference type="InterPro" id="IPR050149">
    <property type="entry name" value="Collagen_superfamily"/>
</dbReference>
<feature type="region of interest" description="Disordered" evidence="1">
    <location>
        <begin position="333"/>
        <end position="391"/>
    </location>
</feature>
<dbReference type="PANTHER" id="PTHR24023:SF1095">
    <property type="entry name" value="EGF-LIKE DOMAIN-CONTAINING PROTEIN"/>
    <property type="match status" value="1"/>
</dbReference>
<dbReference type="GO" id="GO:0031012">
    <property type="term" value="C:extracellular matrix"/>
    <property type="evidence" value="ECO:0007669"/>
    <property type="project" value="TreeGrafter"/>
</dbReference>
<dbReference type="PANTHER" id="PTHR24023">
    <property type="entry name" value="COLLAGEN ALPHA"/>
    <property type="match status" value="1"/>
</dbReference>
<dbReference type="EMBL" id="KU686212">
    <property type="protein sequence ID" value="AOV61939.1"/>
    <property type="molecule type" value="Genomic_DNA"/>
</dbReference>
<dbReference type="GO" id="GO:0030020">
    <property type="term" value="F:extracellular matrix structural constituent conferring tensile strength"/>
    <property type="evidence" value="ECO:0007669"/>
    <property type="project" value="TreeGrafter"/>
</dbReference>
<evidence type="ECO:0000313" key="3">
    <source>
        <dbReference type="Proteomes" id="UP000203902"/>
    </source>
</evidence>
<evidence type="ECO:0000313" key="2">
    <source>
        <dbReference type="EMBL" id="AOV61939.1"/>
    </source>
</evidence>
<feature type="compositionally biased region" description="Pro residues" evidence="1">
    <location>
        <begin position="358"/>
        <end position="373"/>
    </location>
</feature>
<feature type="compositionally biased region" description="Gly residues" evidence="1">
    <location>
        <begin position="235"/>
        <end position="245"/>
    </location>
</feature>
<dbReference type="GO" id="GO:0030198">
    <property type="term" value="P:extracellular matrix organization"/>
    <property type="evidence" value="ECO:0007669"/>
    <property type="project" value="TreeGrafter"/>
</dbReference>
<dbReference type="Proteomes" id="UP000203902">
    <property type="component" value="Segment"/>
</dbReference>
<protein>
    <recommendedName>
        <fullName evidence="4">Tail fiber protein</fullName>
    </recommendedName>
</protein>
<feature type="region of interest" description="Disordered" evidence="1">
    <location>
        <begin position="235"/>
        <end position="270"/>
    </location>
</feature>
<reference evidence="2 3" key="1">
    <citation type="journal article" date="2016" name="Virology">
        <title>The genomic content and context of auxiliary metabolic genes in marine cyanomyoviruses.</title>
        <authorList>
            <person name="Crummett L.T."/>
            <person name="Puxty R.J."/>
            <person name="Weihe C."/>
            <person name="Marston M.F."/>
            <person name="Martiny J.B."/>
        </authorList>
    </citation>
    <scope>NUCLEOTIDE SEQUENCE [LARGE SCALE GENOMIC DNA]</scope>
    <source>
        <strain evidence="2">0910CC49</strain>
    </source>
</reference>
<dbReference type="GO" id="GO:0005615">
    <property type="term" value="C:extracellular space"/>
    <property type="evidence" value="ECO:0007669"/>
    <property type="project" value="TreeGrafter"/>
</dbReference>
<dbReference type="KEGG" id="vg:30308069"/>
<name>A0A1D8KTI2_9CAUD</name>
<feature type="compositionally biased region" description="Low complexity" evidence="1">
    <location>
        <begin position="345"/>
        <end position="357"/>
    </location>
</feature>
<proteinExistence type="predicted"/>